<evidence type="ECO:0000256" key="2">
    <source>
        <dbReference type="ARBA" id="ARBA00023125"/>
    </source>
</evidence>
<feature type="domain" description="HTH CENPB-type" evidence="5">
    <location>
        <begin position="73"/>
        <end position="150"/>
    </location>
</feature>
<comment type="subcellular location">
    <subcellularLocation>
        <location evidence="1">Nucleus</location>
    </subcellularLocation>
</comment>
<keyword evidence="3" id="KW-0539">Nucleus</keyword>
<dbReference type="GO" id="GO:0005634">
    <property type="term" value="C:nucleus"/>
    <property type="evidence" value="ECO:0007669"/>
    <property type="project" value="UniProtKB-SubCell"/>
</dbReference>
<dbReference type="SUPFAM" id="SSF46689">
    <property type="entry name" value="Homeodomain-like"/>
    <property type="match status" value="1"/>
</dbReference>
<evidence type="ECO:0000313" key="7">
    <source>
        <dbReference type="Proteomes" id="UP000327044"/>
    </source>
</evidence>
<keyword evidence="2" id="KW-0238">DNA-binding</keyword>
<evidence type="ECO:0000313" key="6">
    <source>
        <dbReference type="EMBL" id="KAB0803748.1"/>
    </source>
</evidence>
<feature type="region of interest" description="Disordered" evidence="4">
    <location>
        <begin position="1"/>
        <end position="23"/>
    </location>
</feature>
<dbReference type="InterPro" id="IPR004875">
    <property type="entry name" value="DDE_SF_endonuclease_dom"/>
</dbReference>
<dbReference type="Pfam" id="PF03221">
    <property type="entry name" value="HTH_Tnp_Tc5"/>
    <property type="match status" value="1"/>
</dbReference>
<dbReference type="InterPro" id="IPR050863">
    <property type="entry name" value="CenT-Element_Derived"/>
</dbReference>
<name>A0A5N4B2J9_PHOPY</name>
<evidence type="ECO:0000256" key="1">
    <source>
        <dbReference type="ARBA" id="ARBA00004123"/>
    </source>
</evidence>
<feature type="compositionally biased region" description="Basic and acidic residues" evidence="4">
    <location>
        <begin position="1"/>
        <end position="11"/>
    </location>
</feature>
<dbReference type="Pfam" id="PF03184">
    <property type="entry name" value="DDE_1"/>
    <property type="match status" value="1"/>
</dbReference>
<dbReference type="InterPro" id="IPR009057">
    <property type="entry name" value="Homeodomain-like_sf"/>
</dbReference>
<keyword evidence="7" id="KW-1185">Reference proteome</keyword>
<dbReference type="PANTHER" id="PTHR19303:SF74">
    <property type="entry name" value="POGO TRANSPOSABLE ELEMENT WITH KRAB DOMAIN"/>
    <property type="match status" value="1"/>
</dbReference>
<evidence type="ECO:0000256" key="3">
    <source>
        <dbReference type="ARBA" id="ARBA00023242"/>
    </source>
</evidence>
<dbReference type="PANTHER" id="PTHR19303">
    <property type="entry name" value="TRANSPOSON"/>
    <property type="match status" value="1"/>
</dbReference>
<gene>
    <name evidence="6" type="ORF">PPYR_00718</name>
</gene>
<dbReference type="InterPro" id="IPR007889">
    <property type="entry name" value="HTH_Psq"/>
</dbReference>
<evidence type="ECO:0000259" key="5">
    <source>
        <dbReference type="PROSITE" id="PS51253"/>
    </source>
</evidence>
<reference evidence="6 7" key="1">
    <citation type="journal article" date="2018" name="Elife">
        <title>Firefly genomes illuminate parallel origins of bioluminescence in beetles.</title>
        <authorList>
            <person name="Fallon T.R."/>
            <person name="Lower S.E."/>
            <person name="Chang C.H."/>
            <person name="Bessho-Uehara M."/>
            <person name="Martin G.J."/>
            <person name="Bewick A.J."/>
            <person name="Behringer M."/>
            <person name="Debat H.J."/>
            <person name="Wong I."/>
            <person name="Day J.C."/>
            <person name="Suvorov A."/>
            <person name="Silva C.J."/>
            <person name="Stanger-Hall K.F."/>
            <person name="Hall D.W."/>
            <person name="Schmitz R.J."/>
            <person name="Nelson D.R."/>
            <person name="Lewis S.M."/>
            <person name="Shigenobu S."/>
            <person name="Bybee S.M."/>
            <person name="Larracuente A.M."/>
            <person name="Oba Y."/>
            <person name="Weng J.K."/>
        </authorList>
    </citation>
    <scope>NUCLEOTIDE SEQUENCE [LARGE SCALE GENOMIC DNA]</scope>
    <source>
        <strain evidence="6">1611_PpyrPB1</strain>
        <tissue evidence="6">Whole body</tissue>
    </source>
</reference>
<dbReference type="InterPro" id="IPR006600">
    <property type="entry name" value="HTH_CenpB_DNA-bd_dom"/>
</dbReference>
<dbReference type="Pfam" id="PF05225">
    <property type="entry name" value="HTH_psq"/>
    <property type="match status" value="1"/>
</dbReference>
<proteinExistence type="predicted"/>
<dbReference type="GO" id="GO:0003677">
    <property type="term" value="F:DNA binding"/>
    <property type="evidence" value="ECO:0007669"/>
    <property type="project" value="UniProtKB-KW"/>
</dbReference>
<dbReference type="InterPro" id="IPR036397">
    <property type="entry name" value="RNaseH_sf"/>
</dbReference>
<dbReference type="Gene3D" id="3.30.420.10">
    <property type="entry name" value="Ribonuclease H-like superfamily/Ribonuclease H"/>
    <property type="match status" value="1"/>
</dbReference>
<sequence length="334" mass="37540">MSDPKQTREKMPNVYKRKQTATPRGSWTSENLLLAVDAVQLGNLGVNEAARSFNIPHATLKRRIKTGNYGKTDRLGPDSFLGVDAEQKLASHIKKLQKRGFAPTRDDVRIMAYKLAMQLKLAIKFNQAEEKAGYKWLQSFLRRRTDLSIRKSENTSTARAKGMSREVVTKYFQDLESVLTEYELFDKPGNVYNTDETGLQLNTKAGLVIAEKGSKAVSTISPGEKGETISVLACCNAEGGYLPPYCIFKGKNKKDEWSDGMPPGSQIQMSEKSAYVNSNIFFDWLRNHFYPRKGSGKVLLLLDGHTSHTSNVEMLEFAEQHDIILFCLPPHTTH</sequence>
<dbReference type="InParanoid" id="A0A5N4B2J9"/>
<dbReference type="Proteomes" id="UP000327044">
    <property type="component" value="Unassembled WGS sequence"/>
</dbReference>
<protein>
    <recommendedName>
        <fullName evidence="5">HTH CENPB-type domain-containing protein</fullName>
    </recommendedName>
</protein>
<accession>A0A5N4B2J9</accession>
<comment type="caution">
    <text evidence="6">The sequence shown here is derived from an EMBL/GenBank/DDBJ whole genome shotgun (WGS) entry which is preliminary data.</text>
</comment>
<evidence type="ECO:0000256" key="4">
    <source>
        <dbReference type="SAM" id="MobiDB-lite"/>
    </source>
</evidence>
<dbReference type="EMBL" id="VVIM01000001">
    <property type="protein sequence ID" value="KAB0803748.1"/>
    <property type="molecule type" value="Genomic_DNA"/>
</dbReference>
<dbReference type="AlphaFoldDB" id="A0A5N4B2J9"/>
<dbReference type="Gene3D" id="1.10.10.60">
    <property type="entry name" value="Homeodomain-like"/>
    <property type="match status" value="1"/>
</dbReference>
<organism evidence="6 7">
    <name type="scientific">Photinus pyralis</name>
    <name type="common">Common eastern firefly</name>
    <name type="synonym">Lampyris pyralis</name>
    <dbReference type="NCBI Taxonomy" id="7054"/>
    <lineage>
        <taxon>Eukaryota</taxon>
        <taxon>Metazoa</taxon>
        <taxon>Ecdysozoa</taxon>
        <taxon>Arthropoda</taxon>
        <taxon>Hexapoda</taxon>
        <taxon>Insecta</taxon>
        <taxon>Pterygota</taxon>
        <taxon>Neoptera</taxon>
        <taxon>Endopterygota</taxon>
        <taxon>Coleoptera</taxon>
        <taxon>Polyphaga</taxon>
        <taxon>Elateriformia</taxon>
        <taxon>Elateroidea</taxon>
        <taxon>Lampyridae</taxon>
        <taxon>Lampyrinae</taxon>
        <taxon>Photinus</taxon>
    </lineage>
</organism>
<dbReference type="PROSITE" id="PS51253">
    <property type="entry name" value="HTH_CENPB"/>
    <property type="match status" value="1"/>
</dbReference>